<feature type="transmembrane region" description="Helical" evidence="2">
    <location>
        <begin position="184"/>
        <end position="205"/>
    </location>
</feature>
<organism evidence="3 4">
    <name type="scientific">Psilocybe cf. subviscida</name>
    <dbReference type="NCBI Taxonomy" id="2480587"/>
    <lineage>
        <taxon>Eukaryota</taxon>
        <taxon>Fungi</taxon>
        <taxon>Dikarya</taxon>
        <taxon>Basidiomycota</taxon>
        <taxon>Agaricomycotina</taxon>
        <taxon>Agaricomycetes</taxon>
        <taxon>Agaricomycetidae</taxon>
        <taxon>Agaricales</taxon>
        <taxon>Agaricineae</taxon>
        <taxon>Strophariaceae</taxon>
        <taxon>Psilocybe</taxon>
    </lineage>
</organism>
<protein>
    <submittedName>
        <fullName evidence="3">Uncharacterized protein</fullName>
    </submittedName>
</protein>
<evidence type="ECO:0000313" key="3">
    <source>
        <dbReference type="EMBL" id="KAF5326689.1"/>
    </source>
</evidence>
<dbReference type="EMBL" id="JAACJJ010000014">
    <property type="protein sequence ID" value="KAF5326689.1"/>
    <property type="molecule type" value="Genomic_DNA"/>
</dbReference>
<feature type="compositionally biased region" description="Polar residues" evidence="1">
    <location>
        <begin position="300"/>
        <end position="312"/>
    </location>
</feature>
<keyword evidence="2" id="KW-0812">Transmembrane</keyword>
<keyword evidence="4" id="KW-1185">Reference proteome</keyword>
<feature type="transmembrane region" description="Helical" evidence="2">
    <location>
        <begin position="16"/>
        <end position="42"/>
    </location>
</feature>
<feature type="transmembrane region" description="Helical" evidence="2">
    <location>
        <begin position="211"/>
        <end position="230"/>
    </location>
</feature>
<dbReference type="OrthoDB" id="3346544at2759"/>
<feature type="transmembrane region" description="Helical" evidence="2">
    <location>
        <begin position="96"/>
        <end position="120"/>
    </location>
</feature>
<dbReference type="AlphaFoldDB" id="A0A8H5BNK5"/>
<feature type="transmembrane region" description="Helical" evidence="2">
    <location>
        <begin position="132"/>
        <end position="155"/>
    </location>
</feature>
<dbReference type="Proteomes" id="UP000567179">
    <property type="component" value="Unassembled WGS sequence"/>
</dbReference>
<keyword evidence="2" id="KW-1133">Transmembrane helix</keyword>
<evidence type="ECO:0000256" key="1">
    <source>
        <dbReference type="SAM" id="MobiDB-lite"/>
    </source>
</evidence>
<evidence type="ECO:0000313" key="4">
    <source>
        <dbReference type="Proteomes" id="UP000567179"/>
    </source>
</evidence>
<feature type="region of interest" description="Disordered" evidence="1">
    <location>
        <begin position="296"/>
        <end position="318"/>
    </location>
</feature>
<sequence>MTSARRLKDAHNAKSAWVFLIFSILMYVVATLHLILAAFRFYKGFFLNVDPNGAMSYLKNWNHWEYFWLIVLFCVQTWLGDALVIYRCYFVWGGNLWLVLVPVFLLLASIGINVVMWYWVHHPSSIAPKQAIRVLTCVYPLAFAQNLMTTSLIIFKIFMQHRESKKAGVVDLGSTLSLIRVARIVVESAAIYTIQLLIIIILYFRGNNGQYVIQAAVNPSIGITFVLLAIRIQPPRSANAASGINLGVASILIPQWIHNTQSDSDINSEIFHDDGPRPAEGGIGMVHVQKIDTLQEGSGMESSSNSAKQSTRAVALTV</sequence>
<evidence type="ECO:0000256" key="2">
    <source>
        <dbReference type="SAM" id="Phobius"/>
    </source>
</evidence>
<reference evidence="3 4" key="1">
    <citation type="journal article" date="2020" name="ISME J.">
        <title>Uncovering the hidden diversity of litter-decomposition mechanisms in mushroom-forming fungi.</title>
        <authorList>
            <person name="Floudas D."/>
            <person name="Bentzer J."/>
            <person name="Ahren D."/>
            <person name="Johansson T."/>
            <person name="Persson P."/>
            <person name="Tunlid A."/>
        </authorList>
    </citation>
    <scope>NUCLEOTIDE SEQUENCE [LARGE SCALE GENOMIC DNA]</scope>
    <source>
        <strain evidence="3 4">CBS 101986</strain>
    </source>
</reference>
<name>A0A8H5BNK5_9AGAR</name>
<accession>A0A8H5BNK5</accession>
<comment type="caution">
    <text evidence="3">The sequence shown here is derived from an EMBL/GenBank/DDBJ whole genome shotgun (WGS) entry which is preliminary data.</text>
</comment>
<keyword evidence="2" id="KW-0472">Membrane</keyword>
<feature type="transmembrane region" description="Helical" evidence="2">
    <location>
        <begin position="66"/>
        <end position="89"/>
    </location>
</feature>
<proteinExistence type="predicted"/>
<gene>
    <name evidence="3" type="ORF">D9619_003967</name>
</gene>